<dbReference type="Gene3D" id="3.30.710.10">
    <property type="entry name" value="Potassium Channel Kv1.1, Chain A"/>
    <property type="match status" value="1"/>
</dbReference>
<keyword evidence="2 3" id="KW-0040">ANK repeat</keyword>
<dbReference type="EnsemblProtists" id="EOD24313">
    <property type="protein sequence ID" value="EOD24313"/>
    <property type="gene ID" value="EMIHUDRAFT_115974"/>
</dbReference>
<dbReference type="Pfam" id="PF00651">
    <property type="entry name" value="BTB"/>
    <property type="match status" value="1"/>
</dbReference>
<feature type="compositionally biased region" description="Gly residues" evidence="4">
    <location>
        <begin position="352"/>
        <end position="361"/>
    </location>
</feature>
<evidence type="ECO:0000256" key="2">
    <source>
        <dbReference type="ARBA" id="ARBA00023043"/>
    </source>
</evidence>
<dbReference type="SUPFAM" id="SSF48403">
    <property type="entry name" value="Ankyrin repeat"/>
    <property type="match status" value="1"/>
</dbReference>
<feature type="compositionally biased region" description="Pro residues" evidence="4">
    <location>
        <begin position="16"/>
        <end position="26"/>
    </location>
</feature>
<evidence type="ECO:0000256" key="3">
    <source>
        <dbReference type="PROSITE-ProRule" id="PRU00023"/>
    </source>
</evidence>
<dbReference type="Gene3D" id="1.25.40.20">
    <property type="entry name" value="Ankyrin repeat-containing domain"/>
    <property type="match status" value="1"/>
</dbReference>
<feature type="region of interest" description="Disordered" evidence="4">
    <location>
        <begin position="1"/>
        <end position="30"/>
    </location>
</feature>
<dbReference type="Pfam" id="PF12796">
    <property type="entry name" value="Ank_2"/>
    <property type="match status" value="1"/>
</dbReference>
<dbReference type="InterPro" id="IPR050745">
    <property type="entry name" value="Multifunctional_regulatory"/>
</dbReference>
<dbReference type="HOGENOM" id="CLU_768218_0_0_1"/>
<name>A0A0D3JLC8_EMIH1</name>
<dbReference type="PROSITE" id="PS50297">
    <property type="entry name" value="ANK_REP_REGION"/>
    <property type="match status" value="1"/>
</dbReference>
<proteinExistence type="predicted"/>
<feature type="domain" description="BTB" evidence="5">
    <location>
        <begin position="47"/>
        <end position="108"/>
    </location>
</feature>
<dbReference type="InterPro" id="IPR000210">
    <property type="entry name" value="BTB/POZ_dom"/>
</dbReference>
<dbReference type="RefSeq" id="XP_005776742.1">
    <property type="nucleotide sequence ID" value="XM_005776685.1"/>
</dbReference>
<accession>A0A0D3JLC8</accession>
<feature type="region of interest" description="Disordered" evidence="4">
    <location>
        <begin position="318"/>
        <end position="361"/>
    </location>
</feature>
<dbReference type="PaxDb" id="2903-EOD24313"/>
<keyword evidence="1" id="KW-0677">Repeat</keyword>
<dbReference type="KEGG" id="ehx:EMIHUDRAFT_115974"/>
<dbReference type="InterPro" id="IPR036770">
    <property type="entry name" value="Ankyrin_rpt-contain_sf"/>
</dbReference>
<keyword evidence="7" id="KW-1185">Reference proteome</keyword>
<protein>
    <recommendedName>
        <fullName evidence="5">BTB domain-containing protein</fullName>
    </recommendedName>
</protein>
<dbReference type="CDD" id="cd18186">
    <property type="entry name" value="BTB_POZ_ZBTB_KLHL-like"/>
    <property type="match status" value="1"/>
</dbReference>
<reference evidence="6" key="2">
    <citation type="submission" date="2024-10" db="UniProtKB">
        <authorList>
            <consortium name="EnsemblProtists"/>
        </authorList>
    </citation>
    <scope>IDENTIFICATION</scope>
</reference>
<feature type="repeat" description="ANK" evidence="3">
    <location>
        <begin position="228"/>
        <end position="260"/>
    </location>
</feature>
<dbReference type="Proteomes" id="UP000013827">
    <property type="component" value="Unassembled WGS sequence"/>
</dbReference>
<dbReference type="InterPro" id="IPR011333">
    <property type="entry name" value="SKP1/BTB/POZ_sf"/>
</dbReference>
<dbReference type="STRING" id="2903.R1CMW7"/>
<evidence type="ECO:0000259" key="5">
    <source>
        <dbReference type="PROSITE" id="PS50097"/>
    </source>
</evidence>
<evidence type="ECO:0000313" key="7">
    <source>
        <dbReference type="Proteomes" id="UP000013827"/>
    </source>
</evidence>
<organism evidence="6 7">
    <name type="scientific">Emiliania huxleyi (strain CCMP1516)</name>
    <dbReference type="NCBI Taxonomy" id="280463"/>
    <lineage>
        <taxon>Eukaryota</taxon>
        <taxon>Haptista</taxon>
        <taxon>Haptophyta</taxon>
        <taxon>Prymnesiophyceae</taxon>
        <taxon>Isochrysidales</taxon>
        <taxon>Noelaerhabdaceae</taxon>
        <taxon>Emiliania</taxon>
    </lineage>
</organism>
<dbReference type="SUPFAM" id="SSF54695">
    <property type="entry name" value="POZ domain"/>
    <property type="match status" value="1"/>
</dbReference>
<dbReference type="GeneID" id="17269879"/>
<dbReference type="SMART" id="SM00248">
    <property type="entry name" value="ANK"/>
    <property type="match status" value="3"/>
</dbReference>
<dbReference type="PROSITE" id="PS50088">
    <property type="entry name" value="ANK_REPEAT"/>
    <property type="match status" value="1"/>
</dbReference>
<dbReference type="PANTHER" id="PTHR24189">
    <property type="entry name" value="MYOTROPHIN"/>
    <property type="match status" value="1"/>
</dbReference>
<evidence type="ECO:0000313" key="6">
    <source>
        <dbReference type="EnsemblProtists" id="EOD24313"/>
    </source>
</evidence>
<dbReference type="AlphaFoldDB" id="A0A0D3JLC8"/>
<evidence type="ECO:0000256" key="1">
    <source>
        <dbReference type="ARBA" id="ARBA00022737"/>
    </source>
</evidence>
<sequence length="361" mass="36604">MSWSPPAHVLDDDPTISPPPPPPPPSSALAPALSSGLAEVWANGSFSDCRLVPRSGEEFAAHRLVLSARSEHFRELLAPTASAVTAAAIRLSVDAERPLVEAALRHVYLEAPPPDGLSHEELLALRGLLIMNGGCDGVSPALLHASADPGAAPLVELLLSRGVEPLRASKALLAAGASPNTADFTSGQIAIAERQTPLHRLSDHGGGAAAAETLAALLDAGAHINDGRGHTPLHLAAWRGHFGLARSLVAAGASPNVASTPPGVRAFAAPVPDPSSTRANPFDANAGPNPFAADAASPVTEALAERAVVVTPPRAQGLAAAWSSPDPDTPLINPFDDDFGPPPGGVAEPEGGTNGNGNPFG</sequence>
<dbReference type="PANTHER" id="PTHR24189:SF50">
    <property type="entry name" value="ANKYRIN REPEAT AND SOCS BOX PROTEIN 2"/>
    <property type="match status" value="1"/>
</dbReference>
<evidence type="ECO:0000256" key="4">
    <source>
        <dbReference type="SAM" id="MobiDB-lite"/>
    </source>
</evidence>
<dbReference type="InterPro" id="IPR002110">
    <property type="entry name" value="Ankyrin_rpt"/>
</dbReference>
<dbReference type="PROSITE" id="PS50097">
    <property type="entry name" value="BTB"/>
    <property type="match status" value="1"/>
</dbReference>
<reference evidence="7" key="1">
    <citation type="journal article" date="2013" name="Nature">
        <title>Pan genome of the phytoplankton Emiliania underpins its global distribution.</title>
        <authorList>
            <person name="Read B.A."/>
            <person name="Kegel J."/>
            <person name="Klute M.J."/>
            <person name="Kuo A."/>
            <person name="Lefebvre S.C."/>
            <person name="Maumus F."/>
            <person name="Mayer C."/>
            <person name="Miller J."/>
            <person name="Monier A."/>
            <person name="Salamov A."/>
            <person name="Young J."/>
            <person name="Aguilar M."/>
            <person name="Claverie J.M."/>
            <person name="Frickenhaus S."/>
            <person name="Gonzalez K."/>
            <person name="Herman E.K."/>
            <person name="Lin Y.C."/>
            <person name="Napier J."/>
            <person name="Ogata H."/>
            <person name="Sarno A.F."/>
            <person name="Shmutz J."/>
            <person name="Schroeder D."/>
            <person name="de Vargas C."/>
            <person name="Verret F."/>
            <person name="von Dassow P."/>
            <person name="Valentin K."/>
            <person name="Van de Peer Y."/>
            <person name="Wheeler G."/>
            <person name="Dacks J.B."/>
            <person name="Delwiche C.F."/>
            <person name="Dyhrman S.T."/>
            <person name="Glockner G."/>
            <person name="John U."/>
            <person name="Richards T."/>
            <person name="Worden A.Z."/>
            <person name="Zhang X."/>
            <person name="Grigoriev I.V."/>
            <person name="Allen A.E."/>
            <person name="Bidle K."/>
            <person name="Borodovsky M."/>
            <person name="Bowler C."/>
            <person name="Brownlee C."/>
            <person name="Cock J.M."/>
            <person name="Elias M."/>
            <person name="Gladyshev V.N."/>
            <person name="Groth M."/>
            <person name="Guda C."/>
            <person name="Hadaegh A."/>
            <person name="Iglesias-Rodriguez M.D."/>
            <person name="Jenkins J."/>
            <person name="Jones B.M."/>
            <person name="Lawson T."/>
            <person name="Leese F."/>
            <person name="Lindquist E."/>
            <person name="Lobanov A."/>
            <person name="Lomsadze A."/>
            <person name="Malik S.B."/>
            <person name="Marsh M.E."/>
            <person name="Mackinder L."/>
            <person name="Mock T."/>
            <person name="Mueller-Roeber B."/>
            <person name="Pagarete A."/>
            <person name="Parker M."/>
            <person name="Probert I."/>
            <person name="Quesneville H."/>
            <person name="Raines C."/>
            <person name="Rensing S.A."/>
            <person name="Riano-Pachon D.M."/>
            <person name="Richier S."/>
            <person name="Rokitta S."/>
            <person name="Shiraiwa Y."/>
            <person name="Soanes D.M."/>
            <person name="van der Giezen M."/>
            <person name="Wahlund T.M."/>
            <person name="Williams B."/>
            <person name="Wilson W."/>
            <person name="Wolfe G."/>
            <person name="Wurch L.L."/>
        </authorList>
    </citation>
    <scope>NUCLEOTIDE SEQUENCE</scope>
</reference>